<feature type="chain" id="PRO_5015118415" evidence="1">
    <location>
        <begin position="20"/>
        <end position="233"/>
    </location>
</feature>
<reference evidence="5 6" key="1">
    <citation type="submission" date="2018-03" db="EMBL/GenBank/DDBJ databases">
        <title>Genomic Encyclopedia of Archaeal and Bacterial Type Strains, Phase II (KMG-II): from individual species to whole genera.</title>
        <authorList>
            <person name="Goeker M."/>
        </authorList>
    </citation>
    <scope>NUCLEOTIDE SEQUENCE [LARGE SCALE GENOMIC DNA]</scope>
    <source>
        <strain evidence="5 6">DSM 27267</strain>
    </source>
</reference>
<keyword evidence="1" id="KW-0732">Signal</keyword>
<evidence type="ECO:0000256" key="1">
    <source>
        <dbReference type="SAM" id="SignalP"/>
    </source>
</evidence>
<evidence type="ECO:0000313" key="4">
    <source>
        <dbReference type="EMBL" id="GET22869.1"/>
    </source>
</evidence>
<evidence type="ECO:0000313" key="5">
    <source>
        <dbReference type="EMBL" id="PSK82385.1"/>
    </source>
</evidence>
<dbReference type="OrthoDB" id="1026566at2"/>
<evidence type="ECO:0000259" key="2">
    <source>
        <dbReference type="Pfam" id="PF16403"/>
    </source>
</evidence>
<dbReference type="InterPro" id="IPR032180">
    <property type="entry name" value="BT_2262-like_C"/>
</dbReference>
<dbReference type="AlphaFoldDB" id="A0A2P8CBR1"/>
<feature type="domain" description="BT-2262-like C-terminal" evidence="3">
    <location>
        <begin position="135"/>
        <end position="227"/>
    </location>
</feature>
<feature type="signal peptide" evidence="1">
    <location>
        <begin position="1"/>
        <end position="19"/>
    </location>
</feature>
<dbReference type="InterPro" id="IPR013783">
    <property type="entry name" value="Ig-like_fold"/>
</dbReference>
<name>A0A2P8CBR1_9BACT</name>
<dbReference type="EMBL" id="PYGC01000006">
    <property type="protein sequence ID" value="PSK82385.1"/>
    <property type="molecule type" value="Genomic_DNA"/>
</dbReference>
<dbReference type="EMBL" id="BLAU01000001">
    <property type="protein sequence ID" value="GET22869.1"/>
    <property type="molecule type" value="Genomic_DNA"/>
</dbReference>
<comment type="caution">
    <text evidence="5">The sequence shown here is derived from an EMBL/GenBank/DDBJ whole genome shotgun (WGS) entry which is preliminary data.</text>
</comment>
<protein>
    <submittedName>
        <fullName evidence="5">Uncharacterized protein DUF5011</fullName>
    </submittedName>
</protein>
<dbReference type="Pfam" id="PF16404">
    <property type="entry name" value="BT_2262-like_C"/>
    <property type="match status" value="1"/>
</dbReference>
<proteinExistence type="predicted"/>
<dbReference type="InterPro" id="IPR032179">
    <property type="entry name" value="Cry22Aa_Ig-like"/>
</dbReference>
<feature type="domain" description="Pesticidal crystal protein Cry22Aa Ig-like" evidence="2">
    <location>
        <begin position="47"/>
        <end position="111"/>
    </location>
</feature>
<dbReference type="Proteomes" id="UP000396862">
    <property type="component" value="Unassembled WGS sequence"/>
</dbReference>
<reference evidence="4 7" key="2">
    <citation type="submission" date="2019-10" db="EMBL/GenBank/DDBJ databases">
        <title>Prolixibacter strains distinguished by the presence of nitrate reductase genes were adept at nitrate-dependent anaerobic corrosion of metallic iron and carbon steel.</title>
        <authorList>
            <person name="Iino T."/>
            <person name="Shono N."/>
            <person name="Ito K."/>
            <person name="Nakamura R."/>
            <person name="Sueoka K."/>
            <person name="Harayama S."/>
            <person name="Ohkuma M."/>
        </authorList>
    </citation>
    <scope>NUCLEOTIDE SEQUENCE [LARGE SCALE GENOMIC DNA]</scope>
    <source>
        <strain evidence="4 7">MIC1-1</strain>
    </source>
</reference>
<organism evidence="5 6">
    <name type="scientific">Prolixibacter denitrificans</name>
    <dbReference type="NCBI Taxonomy" id="1541063"/>
    <lineage>
        <taxon>Bacteria</taxon>
        <taxon>Pseudomonadati</taxon>
        <taxon>Bacteroidota</taxon>
        <taxon>Bacteroidia</taxon>
        <taxon>Marinilabiliales</taxon>
        <taxon>Prolixibacteraceae</taxon>
        <taxon>Prolixibacter</taxon>
    </lineage>
</organism>
<sequence>MRKYALYLFVVVFSAFLSGCEKDITTQDQSTITHFVTFQIEGTNAYDETAVAVGTQYTDPGFKAMEGDNDVTSSVTVTGTVDANTPGYYPVSYSAVNKDGFSSSAVRKVIVYDPSSLSSTDISGTYDGIRVNRGKGGSVTIRQIVTGIYYISDMFGGYYDQYAGYGKPYAAPGYFQLNSDNSITFLYGYVSGWASPIIGSDATYDPATKTINFTSTFDDGSGFGFDVQLTSNE</sequence>
<evidence type="ECO:0000259" key="3">
    <source>
        <dbReference type="Pfam" id="PF16404"/>
    </source>
</evidence>
<gene>
    <name evidence="5" type="ORF">CLV93_106129</name>
    <name evidence="4" type="ORF">JCM18694_31150</name>
</gene>
<dbReference type="Pfam" id="PF16403">
    <property type="entry name" value="Bact_surface_Ig-like"/>
    <property type="match status" value="1"/>
</dbReference>
<evidence type="ECO:0000313" key="6">
    <source>
        <dbReference type="Proteomes" id="UP000240621"/>
    </source>
</evidence>
<accession>A0A2P8CBR1</accession>
<evidence type="ECO:0000313" key="7">
    <source>
        <dbReference type="Proteomes" id="UP000396862"/>
    </source>
</evidence>
<dbReference type="RefSeq" id="WP_106542596.1">
    <property type="nucleotide sequence ID" value="NZ_BLAU01000001.1"/>
</dbReference>
<dbReference type="Proteomes" id="UP000240621">
    <property type="component" value="Unassembled WGS sequence"/>
</dbReference>
<dbReference type="PROSITE" id="PS51257">
    <property type="entry name" value="PROKAR_LIPOPROTEIN"/>
    <property type="match status" value="1"/>
</dbReference>
<dbReference type="Gene3D" id="2.60.40.10">
    <property type="entry name" value="Immunoglobulins"/>
    <property type="match status" value="1"/>
</dbReference>
<keyword evidence="7" id="KW-1185">Reference proteome</keyword>